<comment type="caution">
    <text evidence="12">The sequence shown here is derived from an EMBL/GenBank/DDBJ whole genome shotgun (WGS) entry which is preliminary data.</text>
</comment>
<keyword evidence="7" id="KW-1133">Transmembrane helix</keyword>
<dbReference type="OrthoDB" id="5732776at2"/>
<accession>A0A9X8HKX3</accession>
<evidence type="ECO:0000256" key="7">
    <source>
        <dbReference type="ARBA" id="ARBA00022989"/>
    </source>
</evidence>
<protein>
    <recommendedName>
        <fullName evidence="2">Type II secretion system protein H</fullName>
    </recommendedName>
    <alternativeName>
        <fullName evidence="10">General secretion pathway protein H</fullName>
    </alternativeName>
</protein>
<dbReference type="InterPro" id="IPR045584">
    <property type="entry name" value="Pilin-like"/>
</dbReference>
<evidence type="ECO:0000256" key="3">
    <source>
        <dbReference type="ARBA" id="ARBA00022475"/>
    </source>
</evidence>
<dbReference type="GO" id="GO:0005886">
    <property type="term" value="C:plasma membrane"/>
    <property type="evidence" value="ECO:0007669"/>
    <property type="project" value="UniProtKB-SubCell"/>
</dbReference>
<dbReference type="AlphaFoldDB" id="A0A9X8HKX3"/>
<keyword evidence="3" id="KW-1003">Cell membrane</keyword>
<dbReference type="GO" id="GO:0015628">
    <property type="term" value="P:protein secretion by the type II secretion system"/>
    <property type="evidence" value="ECO:0007669"/>
    <property type="project" value="InterPro"/>
</dbReference>
<evidence type="ECO:0000256" key="8">
    <source>
        <dbReference type="ARBA" id="ARBA00023136"/>
    </source>
</evidence>
<comment type="similarity">
    <text evidence="9">Belongs to the GSP H family.</text>
</comment>
<keyword evidence="5" id="KW-0997">Cell inner membrane</keyword>
<dbReference type="GO" id="GO:0015627">
    <property type="term" value="C:type II protein secretion system complex"/>
    <property type="evidence" value="ECO:0007669"/>
    <property type="project" value="InterPro"/>
</dbReference>
<evidence type="ECO:0000259" key="11">
    <source>
        <dbReference type="Pfam" id="PF12019"/>
    </source>
</evidence>
<dbReference type="Gene3D" id="3.55.40.10">
    <property type="entry name" value="minor pseudopilin epsh domain"/>
    <property type="match status" value="1"/>
</dbReference>
<keyword evidence="6" id="KW-0812">Transmembrane</keyword>
<dbReference type="EMBL" id="RJUR01000012">
    <property type="protein sequence ID" value="ROQ51849.1"/>
    <property type="molecule type" value="Genomic_DNA"/>
</dbReference>
<evidence type="ECO:0000256" key="1">
    <source>
        <dbReference type="ARBA" id="ARBA00004377"/>
    </source>
</evidence>
<name>A0A9X8HKX3_PSEPU</name>
<evidence type="ECO:0000256" key="5">
    <source>
        <dbReference type="ARBA" id="ARBA00022519"/>
    </source>
</evidence>
<sequence length="168" mass="17875">MGQQGVTLIQMMYALGLIAALTQLGLPAYSAMSVSLQREASAQNLAQALRSARSEALLRNQRVSLTALEGDWSKGWRMSADDEGLLHEYRASGKVRVVGNQPLARQVHFSGLGVPLQAGGAFQAGTLHVCESPGTRSLHQVVLSRTGRVSLRHLATDQPLCAAAGSDQ</sequence>
<dbReference type="SUPFAM" id="SSF54523">
    <property type="entry name" value="Pili subunits"/>
    <property type="match status" value="1"/>
</dbReference>
<evidence type="ECO:0000313" key="12">
    <source>
        <dbReference type="EMBL" id="ROQ51849.1"/>
    </source>
</evidence>
<reference evidence="12 13" key="1">
    <citation type="submission" date="2018-11" db="EMBL/GenBank/DDBJ databases">
        <title>Genomic analyses of the natural microbiome of Caenorhabditis elegans.</title>
        <authorList>
            <person name="Samuel B."/>
        </authorList>
    </citation>
    <scope>NUCLEOTIDE SEQUENCE [LARGE SCALE GENOMIC DNA]</scope>
    <source>
        <strain evidence="12 13">BIGb0473</strain>
    </source>
</reference>
<keyword evidence="8" id="KW-0472">Membrane</keyword>
<dbReference type="InterPro" id="IPR022346">
    <property type="entry name" value="T2SS_GspH"/>
</dbReference>
<proteinExistence type="inferred from homology"/>
<keyword evidence="4" id="KW-0488">Methylation</keyword>
<gene>
    <name evidence="12" type="ORF">EDF85_2326</name>
</gene>
<organism evidence="12 13">
    <name type="scientific">Pseudomonas putida</name>
    <name type="common">Arthrobacter siderocapsulatus</name>
    <dbReference type="NCBI Taxonomy" id="303"/>
    <lineage>
        <taxon>Bacteria</taxon>
        <taxon>Pseudomonadati</taxon>
        <taxon>Pseudomonadota</taxon>
        <taxon>Gammaproteobacteria</taxon>
        <taxon>Pseudomonadales</taxon>
        <taxon>Pseudomonadaceae</taxon>
        <taxon>Pseudomonas</taxon>
    </lineage>
</organism>
<evidence type="ECO:0000256" key="10">
    <source>
        <dbReference type="ARBA" id="ARBA00030775"/>
    </source>
</evidence>
<evidence type="ECO:0000256" key="2">
    <source>
        <dbReference type="ARBA" id="ARBA00021549"/>
    </source>
</evidence>
<comment type="subcellular location">
    <subcellularLocation>
        <location evidence="1">Cell inner membrane</location>
        <topology evidence="1">Single-pass membrane protein</topology>
    </subcellularLocation>
</comment>
<evidence type="ECO:0000256" key="6">
    <source>
        <dbReference type="ARBA" id="ARBA00022692"/>
    </source>
</evidence>
<evidence type="ECO:0000256" key="9">
    <source>
        <dbReference type="ARBA" id="ARBA00025772"/>
    </source>
</evidence>
<dbReference type="Proteomes" id="UP000269115">
    <property type="component" value="Unassembled WGS sequence"/>
</dbReference>
<evidence type="ECO:0000313" key="13">
    <source>
        <dbReference type="Proteomes" id="UP000269115"/>
    </source>
</evidence>
<evidence type="ECO:0000256" key="4">
    <source>
        <dbReference type="ARBA" id="ARBA00022481"/>
    </source>
</evidence>
<dbReference type="Pfam" id="PF12019">
    <property type="entry name" value="GspH"/>
    <property type="match status" value="1"/>
</dbReference>
<feature type="domain" description="General secretion pathway GspH" evidence="11">
    <location>
        <begin position="42"/>
        <end position="147"/>
    </location>
</feature>